<gene>
    <name evidence="2" type="ORF">AMJ82_07670</name>
</gene>
<keyword evidence="1" id="KW-0812">Transmembrane</keyword>
<name>A0A0S8G6S9_UNCT6</name>
<dbReference type="EMBL" id="LJUI01000065">
    <property type="protein sequence ID" value="KPK68661.1"/>
    <property type="molecule type" value="Genomic_DNA"/>
</dbReference>
<dbReference type="Proteomes" id="UP000051717">
    <property type="component" value="Unassembled WGS sequence"/>
</dbReference>
<reference evidence="2 3" key="1">
    <citation type="journal article" date="2015" name="Microbiome">
        <title>Genomic resolution of linkages in carbon, nitrogen, and sulfur cycling among widespread estuary sediment bacteria.</title>
        <authorList>
            <person name="Baker B.J."/>
            <person name="Lazar C.S."/>
            <person name="Teske A.P."/>
            <person name="Dick G.J."/>
        </authorList>
    </citation>
    <scope>NUCLEOTIDE SEQUENCE [LARGE SCALE GENOMIC DNA]</scope>
    <source>
        <strain evidence="2">SM23_40</strain>
    </source>
</reference>
<comment type="caution">
    <text evidence="2">The sequence shown here is derived from an EMBL/GenBank/DDBJ whole genome shotgun (WGS) entry which is preliminary data.</text>
</comment>
<feature type="transmembrane region" description="Helical" evidence="1">
    <location>
        <begin position="50"/>
        <end position="72"/>
    </location>
</feature>
<organism evidence="2 3">
    <name type="scientific">candidate division TA06 bacterium SM23_40</name>
    <dbReference type="NCBI Taxonomy" id="1703774"/>
    <lineage>
        <taxon>Bacteria</taxon>
        <taxon>Bacteria division TA06</taxon>
    </lineage>
</organism>
<sequence>MALTENEKARIREEERKAVWCQLYRQAQERGEVPPEPFLLADRLRRPLEFAASIIVGLVMALGAVFLLVALLRLI</sequence>
<keyword evidence="1" id="KW-0472">Membrane</keyword>
<evidence type="ECO:0000313" key="3">
    <source>
        <dbReference type="Proteomes" id="UP000051717"/>
    </source>
</evidence>
<evidence type="ECO:0000256" key="1">
    <source>
        <dbReference type="SAM" id="Phobius"/>
    </source>
</evidence>
<accession>A0A0S8G6S9</accession>
<dbReference type="AlphaFoldDB" id="A0A0S8G6S9"/>
<keyword evidence="1" id="KW-1133">Transmembrane helix</keyword>
<evidence type="ECO:0000313" key="2">
    <source>
        <dbReference type="EMBL" id="KPK68661.1"/>
    </source>
</evidence>
<protein>
    <submittedName>
        <fullName evidence="2">Uncharacterized protein</fullName>
    </submittedName>
</protein>
<proteinExistence type="predicted"/>